<dbReference type="EMBL" id="DXBU01000099">
    <property type="protein sequence ID" value="HIZ22596.1"/>
    <property type="molecule type" value="Genomic_DNA"/>
</dbReference>
<protein>
    <submittedName>
        <fullName evidence="2">Transporter</fullName>
    </submittedName>
</protein>
<reference evidence="2" key="1">
    <citation type="journal article" date="2021" name="PeerJ">
        <title>Extensive microbial diversity within the chicken gut microbiome revealed by metagenomics and culture.</title>
        <authorList>
            <person name="Gilroy R."/>
            <person name="Ravi A."/>
            <person name="Getino M."/>
            <person name="Pursley I."/>
            <person name="Horton D.L."/>
            <person name="Alikhan N.F."/>
            <person name="Baker D."/>
            <person name="Gharbi K."/>
            <person name="Hall N."/>
            <person name="Watson M."/>
            <person name="Adriaenssens E.M."/>
            <person name="Foster-Nyarko E."/>
            <person name="Jarju S."/>
            <person name="Secka A."/>
            <person name="Antonio M."/>
            <person name="Oren A."/>
            <person name="Chaudhuri R.R."/>
            <person name="La Ragione R."/>
            <person name="Hildebrand F."/>
            <person name="Pallen M.J."/>
        </authorList>
    </citation>
    <scope>NUCLEOTIDE SEQUENCE</scope>
    <source>
        <strain evidence="2">14324</strain>
    </source>
</reference>
<sequence>MSNSTSNKKTVFLMLHGSLLLSSLSGVCSKLASRHLDHIFSLPFLFWLGLVFVIMFAYALIWQQILRRMPLTAAYSNKPVTLIWGILWGSLIFGEEISWNMVLGAAIIFLGIYFVVSSDE</sequence>
<dbReference type="InterPro" id="IPR037185">
    <property type="entry name" value="EmrE-like"/>
</dbReference>
<reference evidence="2" key="2">
    <citation type="submission" date="2021-04" db="EMBL/GenBank/DDBJ databases">
        <authorList>
            <person name="Gilroy R."/>
        </authorList>
    </citation>
    <scope>NUCLEOTIDE SEQUENCE</scope>
    <source>
        <strain evidence="2">14324</strain>
    </source>
</reference>
<feature type="transmembrane region" description="Helical" evidence="1">
    <location>
        <begin position="42"/>
        <end position="61"/>
    </location>
</feature>
<dbReference type="AlphaFoldDB" id="A0A9D2DSL0"/>
<accession>A0A9D2DSL0</accession>
<evidence type="ECO:0000256" key="1">
    <source>
        <dbReference type="SAM" id="Phobius"/>
    </source>
</evidence>
<feature type="transmembrane region" description="Helical" evidence="1">
    <location>
        <begin position="97"/>
        <end position="116"/>
    </location>
</feature>
<keyword evidence="1" id="KW-0812">Transmembrane</keyword>
<comment type="caution">
    <text evidence="2">The sequence shown here is derived from an EMBL/GenBank/DDBJ whole genome shotgun (WGS) entry which is preliminary data.</text>
</comment>
<dbReference type="Gene3D" id="1.10.3730.20">
    <property type="match status" value="1"/>
</dbReference>
<dbReference type="Proteomes" id="UP000824041">
    <property type="component" value="Unassembled WGS sequence"/>
</dbReference>
<organism evidence="2 3">
    <name type="scientific">Candidatus Blautia faecigallinarum</name>
    <dbReference type="NCBI Taxonomy" id="2838488"/>
    <lineage>
        <taxon>Bacteria</taxon>
        <taxon>Bacillati</taxon>
        <taxon>Bacillota</taxon>
        <taxon>Clostridia</taxon>
        <taxon>Lachnospirales</taxon>
        <taxon>Lachnospiraceae</taxon>
        <taxon>Blautia</taxon>
    </lineage>
</organism>
<gene>
    <name evidence="2" type="ORF">IAA21_07360</name>
</gene>
<name>A0A9D2DSL0_9FIRM</name>
<keyword evidence="1" id="KW-1133">Transmembrane helix</keyword>
<dbReference type="SUPFAM" id="SSF103481">
    <property type="entry name" value="Multidrug resistance efflux transporter EmrE"/>
    <property type="match status" value="1"/>
</dbReference>
<feature type="transmembrane region" description="Helical" evidence="1">
    <location>
        <begin position="73"/>
        <end position="91"/>
    </location>
</feature>
<evidence type="ECO:0000313" key="2">
    <source>
        <dbReference type="EMBL" id="HIZ22596.1"/>
    </source>
</evidence>
<proteinExistence type="predicted"/>
<keyword evidence="1" id="KW-0472">Membrane</keyword>
<evidence type="ECO:0000313" key="3">
    <source>
        <dbReference type="Proteomes" id="UP000824041"/>
    </source>
</evidence>